<dbReference type="InterPro" id="IPR036366">
    <property type="entry name" value="PGBDSf"/>
</dbReference>
<name>A0ABR8MMP5_9BACL</name>
<dbReference type="Gene3D" id="3.30.750.44">
    <property type="match status" value="1"/>
</dbReference>
<dbReference type="InterPro" id="IPR036034">
    <property type="entry name" value="PDZ_sf"/>
</dbReference>
<keyword evidence="2 5" id="KW-0645">Protease</keyword>
<evidence type="ECO:0000256" key="3">
    <source>
        <dbReference type="ARBA" id="ARBA00022801"/>
    </source>
</evidence>
<dbReference type="Proteomes" id="UP000609346">
    <property type="component" value="Unassembled WGS sequence"/>
</dbReference>
<dbReference type="SUPFAM" id="SSF50156">
    <property type="entry name" value="PDZ domain-like"/>
    <property type="match status" value="1"/>
</dbReference>
<dbReference type="InterPro" id="IPR005151">
    <property type="entry name" value="Tail-specific_protease"/>
</dbReference>
<evidence type="ECO:0000256" key="5">
    <source>
        <dbReference type="RuleBase" id="RU004404"/>
    </source>
</evidence>
<evidence type="ECO:0000313" key="7">
    <source>
        <dbReference type="EMBL" id="MBD3917285.1"/>
    </source>
</evidence>
<dbReference type="CDD" id="cd07560">
    <property type="entry name" value="Peptidase_S41_CPP"/>
    <property type="match status" value="1"/>
</dbReference>
<evidence type="ECO:0000256" key="4">
    <source>
        <dbReference type="ARBA" id="ARBA00022825"/>
    </source>
</evidence>
<evidence type="ECO:0000256" key="2">
    <source>
        <dbReference type="ARBA" id="ARBA00022670"/>
    </source>
</evidence>
<dbReference type="InterPro" id="IPR001478">
    <property type="entry name" value="PDZ"/>
</dbReference>
<keyword evidence="3 5" id="KW-0378">Hydrolase</keyword>
<dbReference type="Gene3D" id="2.30.42.10">
    <property type="match status" value="1"/>
</dbReference>
<dbReference type="PANTHER" id="PTHR32060:SF30">
    <property type="entry name" value="CARBOXY-TERMINAL PROCESSING PROTEASE CTPA"/>
    <property type="match status" value="1"/>
</dbReference>
<proteinExistence type="inferred from homology"/>
<protein>
    <submittedName>
        <fullName evidence="7">S41 family peptidase</fullName>
    </submittedName>
</protein>
<dbReference type="PROSITE" id="PS50106">
    <property type="entry name" value="PDZ"/>
    <property type="match status" value="1"/>
</dbReference>
<organism evidence="7 8">
    <name type="scientific">Paenibacillus terricola</name>
    <dbReference type="NCBI Taxonomy" id="2763503"/>
    <lineage>
        <taxon>Bacteria</taxon>
        <taxon>Bacillati</taxon>
        <taxon>Bacillota</taxon>
        <taxon>Bacilli</taxon>
        <taxon>Bacillales</taxon>
        <taxon>Paenibacillaceae</taxon>
        <taxon>Paenibacillus</taxon>
    </lineage>
</organism>
<dbReference type="PANTHER" id="PTHR32060">
    <property type="entry name" value="TAIL-SPECIFIC PROTEASE"/>
    <property type="match status" value="1"/>
</dbReference>
<evidence type="ECO:0000259" key="6">
    <source>
        <dbReference type="PROSITE" id="PS50106"/>
    </source>
</evidence>
<dbReference type="InterPro" id="IPR041489">
    <property type="entry name" value="PDZ_6"/>
</dbReference>
<dbReference type="InterPro" id="IPR055210">
    <property type="entry name" value="CtpA/B_N"/>
</dbReference>
<dbReference type="RefSeq" id="WP_191201601.1">
    <property type="nucleotide sequence ID" value="NZ_JACXZA010000001.1"/>
</dbReference>
<dbReference type="NCBIfam" id="TIGR00225">
    <property type="entry name" value="prc"/>
    <property type="match status" value="1"/>
</dbReference>
<dbReference type="Gene3D" id="1.10.101.10">
    <property type="entry name" value="PGBD-like superfamily/PGBD"/>
    <property type="match status" value="1"/>
</dbReference>
<evidence type="ECO:0000256" key="1">
    <source>
        <dbReference type="ARBA" id="ARBA00009179"/>
    </source>
</evidence>
<accession>A0ABR8MMP5</accession>
<dbReference type="Pfam" id="PF03572">
    <property type="entry name" value="Peptidase_S41"/>
    <property type="match status" value="1"/>
</dbReference>
<dbReference type="Gene3D" id="3.90.226.10">
    <property type="entry name" value="2-enoyl-CoA Hydratase, Chain A, domain 1"/>
    <property type="match status" value="1"/>
</dbReference>
<feature type="domain" description="PDZ" evidence="6">
    <location>
        <begin position="97"/>
        <end position="164"/>
    </location>
</feature>
<dbReference type="InterPro" id="IPR002477">
    <property type="entry name" value="Peptidoglycan-bd-like"/>
</dbReference>
<keyword evidence="4 5" id="KW-0720">Serine protease</keyword>
<dbReference type="InterPro" id="IPR004447">
    <property type="entry name" value="Peptidase_S41A"/>
</dbReference>
<dbReference type="SMART" id="SM00228">
    <property type="entry name" value="PDZ"/>
    <property type="match status" value="1"/>
</dbReference>
<keyword evidence="8" id="KW-1185">Reference proteome</keyword>
<evidence type="ECO:0000313" key="8">
    <source>
        <dbReference type="Proteomes" id="UP000609346"/>
    </source>
</evidence>
<dbReference type="Pfam" id="PF01471">
    <property type="entry name" value="PG_binding_1"/>
    <property type="match status" value="1"/>
</dbReference>
<dbReference type="InterPro" id="IPR036365">
    <property type="entry name" value="PGBD-like_sf"/>
</dbReference>
<comment type="similarity">
    <text evidence="1 5">Belongs to the peptidase S41A family.</text>
</comment>
<sequence length="483" mass="52094">MKIFASQIARQRFAVICLLGAVLAGGAGFAGGVLWVKERNPILKEATFTNLSASYNEIMREYLNGAEPKDLIDGATEGMVKSLNDKYSKYLIGDSGEAYVQNYESEVVGIGIQLREEDNVFIIDTVIKDSPAEKAGLKAEDILTAVEGATVKGVSLDKLIELLRGEIGSKVSITVTRPKQTEPITVTMTRAAIPVMTVSYEMKPDGIGYVVISRFAQKTADQFKTAIDDLTKQGMKGLLLDVRSNPGGLLVPTITIADQLIPKGKTILQVVSKEERSTQTYKSKQAAEWKLPIVVLTNRHSASAAEVLTAALKESAGATIVGETTYGKGVVQRFSQFKDLSVLSLTEAQWRTPKGNWINGKGVEPDVKVSLPAYTELSALPSGTVMKLGDYGDSVKTLQQMLAALGYDPAGASAGVYDEATKSAVIRLQKAEGIEPANGETADSTMNKLMERLREKLKKEDYQEQKGTELLKGLIAKGTSSSK</sequence>
<reference evidence="7 8" key="1">
    <citation type="submission" date="2020-09" db="EMBL/GenBank/DDBJ databases">
        <title>Paenibacillus sp. strain PR3 16S rRNA gene Genome sequencing and assembly.</title>
        <authorList>
            <person name="Kim J."/>
        </authorList>
    </citation>
    <scope>NUCLEOTIDE SEQUENCE [LARGE SCALE GENOMIC DNA]</scope>
    <source>
        <strain evidence="7 8">PR3</strain>
    </source>
</reference>
<comment type="caution">
    <text evidence="7">The sequence shown here is derived from an EMBL/GenBank/DDBJ whole genome shotgun (WGS) entry which is preliminary data.</text>
</comment>
<dbReference type="SUPFAM" id="SSF47090">
    <property type="entry name" value="PGBD-like"/>
    <property type="match status" value="1"/>
</dbReference>
<dbReference type="SUPFAM" id="SSF52096">
    <property type="entry name" value="ClpP/crotonase"/>
    <property type="match status" value="1"/>
</dbReference>
<dbReference type="Pfam" id="PF17820">
    <property type="entry name" value="PDZ_6"/>
    <property type="match status" value="1"/>
</dbReference>
<dbReference type="Pfam" id="PF22694">
    <property type="entry name" value="CtpB_N-like"/>
    <property type="match status" value="1"/>
</dbReference>
<dbReference type="EMBL" id="JACXZA010000001">
    <property type="protein sequence ID" value="MBD3917285.1"/>
    <property type="molecule type" value="Genomic_DNA"/>
</dbReference>
<dbReference type="InterPro" id="IPR029045">
    <property type="entry name" value="ClpP/crotonase-like_dom_sf"/>
</dbReference>
<gene>
    <name evidence="7" type="ORF">H8B09_00845</name>
</gene>
<dbReference type="CDD" id="cd06782">
    <property type="entry name" value="cpPDZ_CPP-like"/>
    <property type="match status" value="1"/>
</dbReference>
<dbReference type="SMART" id="SM00245">
    <property type="entry name" value="TSPc"/>
    <property type="match status" value="1"/>
</dbReference>